<feature type="transmembrane region" description="Helical" evidence="8">
    <location>
        <begin position="280"/>
        <end position="302"/>
    </location>
</feature>
<dbReference type="InterPro" id="IPR050367">
    <property type="entry name" value="APC_superfamily"/>
</dbReference>
<feature type="transmembrane region" description="Helical" evidence="8">
    <location>
        <begin position="169"/>
        <end position="188"/>
    </location>
</feature>
<feature type="transmembrane region" description="Helical" evidence="8">
    <location>
        <begin position="136"/>
        <end position="157"/>
    </location>
</feature>
<dbReference type="PANTHER" id="PTHR42770:SF15">
    <property type="entry name" value="GLUTAMATE_GAMMA-AMINOBUTYRATE ANTIPORTER-RELATED"/>
    <property type="match status" value="1"/>
</dbReference>
<evidence type="ECO:0000256" key="2">
    <source>
        <dbReference type="ARBA" id="ARBA00022448"/>
    </source>
</evidence>
<feature type="transmembrane region" description="Helical" evidence="8">
    <location>
        <begin position="459"/>
        <end position="481"/>
    </location>
</feature>
<accession>A0A1H0ZJS6</accession>
<evidence type="ECO:0000256" key="8">
    <source>
        <dbReference type="SAM" id="Phobius"/>
    </source>
</evidence>
<keyword evidence="10" id="KW-1185">Reference proteome</keyword>
<dbReference type="Pfam" id="PF13520">
    <property type="entry name" value="AA_permease_2"/>
    <property type="match status" value="1"/>
</dbReference>
<reference evidence="9 10" key="1">
    <citation type="submission" date="2016-10" db="EMBL/GenBank/DDBJ databases">
        <authorList>
            <person name="de Groot N.N."/>
        </authorList>
    </citation>
    <scope>NUCLEOTIDE SEQUENCE [LARGE SCALE GENOMIC DNA]</scope>
    <source>
        <strain evidence="9 10">DSM 20117</strain>
    </source>
</reference>
<dbReference type="PIRSF" id="PIRSF006060">
    <property type="entry name" value="AA_transporter"/>
    <property type="match status" value="1"/>
</dbReference>
<evidence type="ECO:0000313" key="10">
    <source>
        <dbReference type="Proteomes" id="UP000181917"/>
    </source>
</evidence>
<keyword evidence="3" id="KW-1003">Cell membrane</keyword>
<feature type="transmembrane region" description="Helical" evidence="8">
    <location>
        <begin position="241"/>
        <end position="260"/>
    </location>
</feature>
<evidence type="ECO:0000256" key="3">
    <source>
        <dbReference type="ARBA" id="ARBA00022475"/>
    </source>
</evidence>
<dbReference type="AlphaFoldDB" id="A0A1H0ZJS6"/>
<evidence type="ECO:0000313" key="9">
    <source>
        <dbReference type="EMBL" id="SDQ27629.1"/>
    </source>
</evidence>
<evidence type="ECO:0000256" key="4">
    <source>
        <dbReference type="ARBA" id="ARBA00022692"/>
    </source>
</evidence>
<feature type="transmembrane region" description="Helical" evidence="8">
    <location>
        <begin position="21"/>
        <end position="43"/>
    </location>
</feature>
<dbReference type="Gene3D" id="1.20.1740.10">
    <property type="entry name" value="Amino acid/polyamine transporter I"/>
    <property type="match status" value="1"/>
</dbReference>
<feature type="region of interest" description="Disordered" evidence="7">
    <location>
        <begin position="490"/>
        <end position="510"/>
    </location>
</feature>
<keyword evidence="2" id="KW-0813">Transport</keyword>
<keyword evidence="6 8" id="KW-0472">Membrane</keyword>
<comment type="subcellular location">
    <subcellularLocation>
        <location evidence="1">Cell membrane</location>
        <topology evidence="1">Multi-pass membrane protein</topology>
    </subcellularLocation>
</comment>
<evidence type="ECO:0000256" key="5">
    <source>
        <dbReference type="ARBA" id="ARBA00022989"/>
    </source>
</evidence>
<feature type="transmembrane region" description="Helical" evidence="8">
    <location>
        <begin position="200"/>
        <end position="220"/>
    </location>
</feature>
<sequence length="510" mass="54751">MSSINTKYMDEQQGKLHRTLGRLDIVLLTIAAVISIEILGQLSSYGGETFTWLVILVITFLIPYALLFSETGSAFTEEGGCYNWVKRAFGRRVASISTVFYWVTTPVWIGGSMAFLAGETFHQFLLPLDLAGPSGYLFYLAFIWTTVISAIASLRWAKWLPNSGAVAKVGLLFLFVVTTIIYGFQHGFSGISAADLSPTLLGLFGVAPLLLFGFLGFEAANGAAGEMKNPQKDVPKGLTQSTFIAACCYLLPILAILLVIPKDEITGVSGLMEAVGEVFVVYGPAAPVMMTVAAALFVHVLVTQGAAWMIVSDRVQGIAAADGSFFGGFFGKFHRILGTPIRINLLSGVLASVFLIASLTLIEGSSAAVFGVVLTISISTYLISYLAIIPAAIKLRLSDTRTHRPFRLPGGNRVFVILGVICTAWVALGSWVAVFPGTLEAVFGLDYPFVEIWGVEQQVYTTFTLGTLGFLAALGLAGYIFGAKLRVPSAPEDREEPDGESVQDRTSVLD</sequence>
<keyword evidence="4 8" id="KW-0812">Transmembrane</keyword>
<dbReference type="KEGG" id="acry:AC20117_15270"/>
<dbReference type="GO" id="GO:0022857">
    <property type="term" value="F:transmembrane transporter activity"/>
    <property type="evidence" value="ECO:0007669"/>
    <property type="project" value="InterPro"/>
</dbReference>
<feature type="transmembrane region" description="Helical" evidence="8">
    <location>
        <begin position="343"/>
        <end position="362"/>
    </location>
</feature>
<dbReference type="OrthoDB" id="3170677at2"/>
<evidence type="ECO:0000256" key="6">
    <source>
        <dbReference type="ARBA" id="ARBA00023136"/>
    </source>
</evidence>
<feature type="transmembrane region" description="Helical" evidence="8">
    <location>
        <begin position="49"/>
        <end position="68"/>
    </location>
</feature>
<dbReference type="EMBL" id="FNKH01000002">
    <property type="protein sequence ID" value="SDQ27629.1"/>
    <property type="molecule type" value="Genomic_DNA"/>
</dbReference>
<name>A0A1H0ZJS6_9MICC</name>
<dbReference type="InterPro" id="IPR002293">
    <property type="entry name" value="AA/rel_permease1"/>
</dbReference>
<evidence type="ECO:0000256" key="1">
    <source>
        <dbReference type="ARBA" id="ARBA00004651"/>
    </source>
</evidence>
<gene>
    <name evidence="9" type="ORF">SAMN04489742_0403</name>
</gene>
<feature type="transmembrane region" description="Helical" evidence="8">
    <location>
        <begin position="93"/>
        <end position="116"/>
    </location>
</feature>
<dbReference type="STRING" id="37928.SAMN04489742_0403"/>
<feature type="transmembrane region" description="Helical" evidence="8">
    <location>
        <begin position="368"/>
        <end position="393"/>
    </location>
</feature>
<keyword evidence="5 8" id="KW-1133">Transmembrane helix</keyword>
<feature type="transmembrane region" description="Helical" evidence="8">
    <location>
        <begin position="414"/>
        <end position="439"/>
    </location>
</feature>
<proteinExistence type="predicted"/>
<dbReference type="GO" id="GO:0005886">
    <property type="term" value="C:plasma membrane"/>
    <property type="evidence" value="ECO:0007669"/>
    <property type="project" value="UniProtKB-SubCell"/>
</dbReference>
<organism evidence="9 10">
    <name type="scientific">Crystallibacter crystallopoietes</name>
    <dbReference type="NCBI Taxonomy" id="37928"/>
    <lineage>
        <taxon>Bacteria</taxon>
        <taxon>Bacillati</taxon>
        <taxon>Actinomycetota</taxon>
        <taxon>Actinomycetes</taxon>
        <taxon>Micrococcales</taxon>
        <taxon>Micrococcaceae</taxon>
        <taxon>Crystallibacter</taxon>
    </lineage>
</organism>
<dbReference type="PANTHER" id="PTHR42770">
    <property type="entry name" value="AMINO ACID TRANSPORTER-RELATED"/>
    <property type="match status" value="1"/>
</dbReference>
<dbReference type="Proteomes" id="UP000181917">
    <property type="component" value="Unassembled WGS sequence"/>
</dbReference>
<protein>
    <submittedName>
        <fullName evidence="9">Amino acid transporter</fullName>
    </submittedName>
</protein>
<evidence type="ECO:0000256" key="7">
    <source>
        <dbReference type="SAM" id="MobiDB-lite"/>
    </source>
</evidence>